<keyword evidence="3 9" id="KW-0813">Transport</keyword>
<evidence type="ECO:0000313" key="11">
    <source>
        <dbReference type="Proteomes" id="UP000663131"/>
    </source>
</evidence>
<dbReference type="GeneID" id="64576706"/>
<dbReference type="InterPro" id="IPR050391">
    <property type="entry name" value="Mito_Metabolite_Transporter"/>
</dbReference>
<dbReference type="EMBL" id="CP063135">
    <property type="protein sequence ID" value="QOU20131.1"/>
    <property type="molecule type" value="Genomic_DNA"/>
</dbReference>
<dbReference type="InterPro" id="IPR018108">
    <property type="entry name" value="MCP_transmembrane"/>
</dbReference>
<dbReference type="Proteomes" id="UP000663131">
    <property type="component" value="Chromosome 7"/>
</dbReference>
<reference evidence="10" key="1">
    <citation type="submission" date="2020-10" db="EMBL/GenBank/DDBJ databases">
        <authorList>
            <person name="Palmer J.M."/>
        </authorList>
    </citation>
    <scope>NUCLEOTIDE SEQUENCE</scope>
    <source>
        <strain evidence="10">UCD 2041</strain>
    </source>
</reference>
<dbReference type="InterPro" id="IPR023395">
    <property type="entry name" value="MCP_dom_sf"/>
</dbReference>
<proteinExistence type="inferred from homology"/>
<dbReference type="Gene3D" id="1.50.40.10">
    <property type="entry name" value="Mitochondrial carrier domain"/>
    <property type="match status" value="1"/>
</dbReference>
<keyword evidence="6" id="KW-1133">Transmembrane helix</keyword>
<dbReference type="KEGG" id="bbrx:BRETT_004783"/>
<dbReference type="Pfam" id="PF00153">
    <property type="entry name" value="Mito_carr"/>
    <property type="match status" value="3"/>
</dbReference>
<evidence type="ECO:0000256" key="3">
    <source>
        <dbReference type="ARBA" id="ARBA00022448"/>
    </source>
</evidence>
<protein>
    <recommendedName>
        <fullName evidence="12">Mitochondrial dicarboxylate transporter</fullName>
    </recommendedName>
</protein>
<evidence type="ECO:0000256" key="7">
    <source>
        <dbReference type="ARBA" id="ARBA00023136"/>
    </source>
</evidence>
<evidence type="ECO:0000313" key="10">
    <source>
        <dbReference type="EMBL" id="QOU20131.1"/>
    </source>
</evidence>
<evidence type="ECO:0000256" key="8">
    <source>
        <dbReference type="PROSITE-ProRule" id="PRU00282"/>
    </source>
</evidence>
<accession>A0A871RC19</accession>
<evidence type="ECO:0000256" key="4">
    <source>
        <dbReference type="ARBA" id="ARBA00022692"/>
    </source>
</evidence>
<keyword evidence="7 8" id="KW-0472">Membrane</keyword>
<feature type="repeat" description="Solcar" evidence="8">
    <location>
        <begin position="222"/>
        <end position="305"/>
    </location>
</feature>
<dbReference type="OrthoDB" id="448427at2759"/>
<feature type="repeat" description="Solcar" evidence="8">
    <location>
        <begin position="28"/>
        <end position="112"/>
    </location>
</feature>
<dbReference type="RefSeq" id="XP_041136624.1">
    <property type="nucleotide sequence ID" value="XM_041283272.1"/>
</dbReference>
<feature type="repeat" description="Solcar" evidence="8">
    <location>
        <begin position="121"/>
        <end position="212"/>
    </location>
</feature>
<evidence type="ECO:0000256" key="1">
    <source>
        <dbReference type="ARBA" id="ARBA00004141"/>
    </source>
</evidence>
<organism evidence="10 11">
    <name type="scientific">Dekkera bruxellensis</name>
    <name type="common">Brettanomyces custersii</name>
    <dbReference type="NCBI Taxonomy" id="5007"/>
    <lineage>
        <taxon>Eukaryota</taxon>
        <taxon>Fungi</taxon>
        <taxon>Dikarya</taxon>
        <taxon>Ascomycota</taxon>
        <taxon>Saccharomycotina</taxon>
        <taxon>Pichiomycetes</taxon>
        <taxon>Pichiales</taxon>
        <taxon>Pichiaceae</taxon>
        <taxon>Brettanomyces</taxon>
    </lineage>
</organism>
<evidence type="ECO:0000256" key="5">
    <source>
        <dbReference type="ARBA" id="ARBA00022737"/>
    </source>
</evidence>
<sequence>MPSSNIQTYPFWYGGKFIYLLHSFFVSSANLYINLSTGLASAVACFATHPLDLAKVRLQASSKVGDNLISVIIRIITHEGFFSVYSGLSAALLRQGTYSLTRFGIYEKGKELSTQSLSRELSGLELLSCSIIAGTIGSIVGNPSDIVNVRMQNDGSLCSKKRRNYRNCFDGLYKICKYEGPMSLFRGLRPNIVRGILMTSSQVVSYDLTKCLLVDIFALNSDSKIPHFSASLAASLMATTVCSPADVIKTRIMNSSALAGNTFAIMFHSIKNEGVKFMFRGWVPSFVRLGPQTILTLLGMEQLKK</sequence>
<keyword evidence="5" id="KW-0677">Repeat</keyword>
<dbReference type="PROSITE" id="PS50920">
    <property type="entry name" value="SOLCAR"/>
    <property type="match status" value="3"/>
</dbReference>
<dbReference type="SUPFAM" id="SSF103506">
    <property type="entry name" value="Mitochondrial carrier"/>
    <property type="match status" value="1"/>
</dbReference>
<gene>
    <name evidence="10" type="ORF">BRETT_004783</name>
</gene>
<reference evidence="10" key="2">
    <citation type="journal article" name="BMC Genomics">
        <title>New genome assemblies reveal patterns of domestication and adaptation across Brettanomyces (Dekkera) species.</title>
        <authorList>
            <person name="Roach M.J."/>
            <person name="Borneman A.R."/>
        </authorList>
    </citation>
    <scope>NUCLEOTIDE SEQUENCE</scope>
    <source>
        <strain evidence="10">UCD 2041</strain>
    </source>
</reference>
<evidence type="ECO:0000256" key="6">
    <source>
        <dbReference type="ARBA" id="ARBA00022989"/>
    </source>
</evidence>
<keyword evidence="4 8" id="KW-0812">Transmembrane</keyword>
<dbReference type="PANTHER" id="PTHR45618">
    <property type="entry name" value="MITOCHONDRIAL DICARBOXYLATE CARRIER-RELATED"/>
    <property type="match status" value="1"/>
</dbReference>
<dbReference type="GO" id="GO:0016020">
    <property type="term" value="C:membrane"/>
    <property type="evidence" value="ECO:0007669"/>
    <property type="project" value="UniProtKB-SubCell"/>
</dbReference>
<comment type="similarity">
    <text evidence="2 9">Belongs to the mitochondrial carrier (TC 2.A.29) family.</text>
</comment>
<name>A0A871RC19_DEKBR</name>
<evidence type="ECO:0000256" key="2">
    <source>
        <dbReference type="ARBA" id="ARBA00006375"/>
    </source>
</evidence>
<evidence type="ECO:0008006" key="12">
    <source>
        <dbReference type="Google" id="ProtNLM"/>
    </source>
</evidence>
<comment type="subcellular location">
    <subcellularLocation>
        <location evidence="1">Membrane</location>
        <topology evidence="1">Multi-pass membrane protein</topology>
    </subcellularLocation>
</comment>
<evidence type="ECO:0000256" key="9">
    <source>
        <dbReference type="RuleBase" id="RU000488"/>
    </source>
</evidence>
<dbReference type="AlphaFoldDB" id="A0A871RC19"/>